<dbReference type="SMART" id="SM00174">
    <property type="entry name" value="RHO"/>
    <property type="match status" value="1"/>
</dbReference>
<dbReference type="SMART" id="SM00175">
    <property type="entry name" value="RAB"/>
    <property type="match status" value="1"/>
</dbReference>
<dbReference type="PRINTS" id="PR00449">
    <property type="entry name" value="RASTRNSFRMNG"/>
</dbReference>
<evidence type="ECO:0000256" key="2">
    <source>
        <dbReference type="ARBA" id="ARBA00023134"/>
    </source>
</evidence>
<dbReference type="Gene3D" id="3.40.50.410">
    <property type="entry name" value="von Willebrand factor, type A domain"/>
    <property type="match status" value="1"/>
</dbReference>
<gene>
    <name evidence="5" type="ORF">FSP39_017307</name>
</gene>
<dbReference type="Pfam" id="PF00071">
    <property type="entry name" value="Ras"/>
    <property type="match status" value="2"/>
</dbReference>
<dbReference type="PROSITE" id="PS51421">
    <property type="entry name" value="RAS"/>
    <property type="match status" value="1"/>
</dbReference>
<feature type="region of interest" description="Disordered" evidence="3">
    <location>
        <begin position="210"/>
        <end position="231"/>
    </location>
</feature>
<dbReference type="InterPro" id="IPR006895">
    <property type="entry name" value="Znf_Sec23_Sec24"/>
</dbReference>
<feature type="domain" description="VWFA" evidence="4">
    <location>
        <begin position="391"/>
        <end position="628"/>
    </location>
</feature>
<dbReference type="SUPFAM" id="SSF53300">
    <property type="entry name" value="vWA-like"/>
    <property type="match status" value="1"/>
</dbReference>
<dbReference type="PANTHER" id="PTHR24070">
    <property type="entry name" value="RAS, DI-RAS, AND RHEB FAMILY MEMBERS OF SMALL GTPASE SUPERFAMILY"/>
    <property type="match status" value="1"/>
</dbReference>
<dbReference type="SMART" id="SM00173">
    <property type="entry name" value="RAS"/>
    <property type="match status" value="1"/>
</dbReference>
<dbReference type="InterPro" id="IPR036174">
    <property type="entry name" value="Znf_Sec23_Sec24_sf"/>
</dbReference>
<evidence type="ECO:0000256" key="1">
    <source>
        <dbReference type="ARBA" id="ARBA00022741"/>
    </source>
</evidence>
<protein>
    <recommendedName>
        <fullName evidence="4">VWFA domain-containing protein</fullName>
    </recommendedName>
</protein>
<dbReference type="InterPro" id="IPR005225">
    <property type="entry name" value="Small_GTP-bd"/>
</dbReference>
<dbReference type="GO" id="GO:0006888">
    <property type="term" value="P:endoplasmic reticulum to Golgi vesicle-mediated transport"/>
    <property type="evidence" value="ECO:0007669"/>
    <property type="project" value="InterPro"/>
</dbReference>
<dbReference type="InterPro" id="IPR036465">
    <property type="entry name" value="vWFA_dom_sf"/>
</dbReference>
<evidence type="ECO:0000313" key="5">
    <source>
        <dbReference type="EMBL" id="KAK3093559.1"/>
    </source>
</evidence>
<keyword evidence="1" id="KW-0547">Nucleotide-binding</keyword>
<dbReference type="InterPro" id="IPR020849">
    <property type="entry name" value="Small_GTPase_Ras-type"/>
</dbReference>
<dbReference type="Gene3D" id="3.40.50.300">
    <property type="entry name" value="P-loop containing nucleotide triphosphate hydrolases"/>
    <property type="match status" value="2"/>
</dbReference>
<evidence type="ECO:0000256" key="3">
    <source>
        <dbReference type="SAM" id="MobiDB-lite"/>
    </source>
</evidence>
<dbReference type="AlphaFoldDB" id="A0AA88XX12"/>
<keyword evidence="6" id="KW-1185">Reference proteome</keyword>
<comment type="caution">
    <text evidence="5">The sequence shown here is derived from an EMBL/GenBank/DDBJ whole genome shotgun (WGS) entry which is preliminary data.</text>
</comment>
<evidence type="ECO:0000313" key="6">
    <source>
        <dbReference type="Proteomes" id="UP001186944"/>
    </source>
</evidence>
<dbReference type="GO" id="GO:0030127">
    <property type="term" value="C:COPII vesicle coat"/>
    <property type="evidence" value="ECO:0007669"/>
    <property type="project" value="InterPro"/>
</dbReference>
<feature type="region of interest" description="Disordered" evidence="3">
    <location>
        <begin position="251"/>
        <end position="274"/>
    </location>
</feature>
<feature type="compositionally biased region" description="Basic and acidic residues" evidence="3">
    <location>
        <begin position="374"/>
        <end position="386"/>
    </location>
</feature>
<evidence type="ECO:0000259" key="4">
    <source>
        <dbReference type="SMART" id="SM00327"/>
    </source>
</evidence>
<dbReference type="EMBL" id="VSWD01000009">
    <property type="protein sequence ID" value="KAK3093559.1"/>
    <property type="molecule type" value="Genomic_DNA"/>
</dbReference>
<name>A0AA88XX12_PINIB</name>
<sequence>MEFGSKFAYMPSKMEEDEIPDDDDIVDTVLEASATDKDIGDDESVCLDILDTAGQEEYSSIRDLYMRTGDAFLIVYSVTDPMSFDQVEPLYELIKTFEYRNKLLPAVICANKQDLTPTVPNSEGQSLADKLGIPFLPTSAKTGLNVQEAYETVVRQIPTLNAQCKVVMLGSGGAGKSSITTRFVSGSFVENYDPTIEDSYRKMIRVKGRKVKRDNNVQKSAGSTRRKSGDMTTLQRVGSFLSSLGSGIFRRSSQHQRERPVTAPAQPTKAKSRKSAMSKMTKCERADANVVMVTLNTLEDMSTLATGDPVYCRKCQAIMSCLSEVVEEEGDLKWICEFCRAENIAKDMNKEEVPSGEMTDFAMSPPSEAAEGDSTGKENGADEGKKVGPSKGYLVYCLDISGSMSCSNKLPELQSRWKNMRDRTDYGDLSISRLDSIKEAVKRQLERLKEEDPDRRVIFILFSSEVTILGDCGTGATKVINTDLGNNDVLLERGKTYSNSMEIKCLSESYSNLQDKVESLRTEGCTALGPALSIACGIVTGTKGSEVVLCTDGEPNTGVGGTNINNTSYYKMIGNYAKDNGIVISLLAVQGAPVNLRIVKECAEISGGTINVLNPLEIMRQLRLISQNYIVATTVCVTLLLHPDLEVDDPQYPKGNSRIVKEVGTATRDMTLTFKFRLKDPKKAPSLKKLPFQVQVSYTLRDGRKMLRTISKTLDTTTKREEMEEGMNVHVLSLAAVQKSAYMASKGDVEEARSHILSVKKMVNECSRLEEQKEEMFAFNQESREVIDEIKKLRVQKQQLGRTELSDEQSAILTKNAFSNPSSRYMGSSKKSQILSKRVEKNSMLSEQYYQYQC</sequence>
<dbReference type="SUPFAM" id="SSF52540">
    <property type="entry name" value="P-loop containing nucleoside triphosphate hydrolases"/>
    <property type="match status" value="2"/>
</dbReference>
<keyword evidence="2" id="KW-0342">GTP-binding</keyword>
<dbReference type="NCBIfam" id="TIGR00231">
    <property type="entry name" value="small_GTP"/>
    <property type="match status" value="1"/>
</dbReference>
<proteinExistence type="predicted"/>
<dbReference type="Pfam" id="PF04810">
    <property type="entry name" value="zf-Sec23_Sec24"/>
    <property type="match status" value="1"/>
</dbReference>
<accession>A0AA88XX12</accession>
<dbReference type="GO" id="GO:0007165">
    <property type="term" value="P:signal transduction"/>
    <property type="evidence" value="ECO:0007669"/>
    <property type="project" value="InterPro"/>
</dbReference>
<organism evidence="5 6">
    <name type="scientific">Pinctada imbricata</name>
    <name type="common">Atlantic pearl-oyster</name>
    <name type="synonym">Pinctada martensii</name>
    <dbReference type="NCBI Taxonomy" id="66713"/>
    <lineage>
        <taxon>Eukaryota</taxon>
        <taxon>Metazoa</taxon>
        <taxon>Spiralia</taxon>
        <taxon>Lophotrochozoa</taxon>
        <taxon>Mollusca</taxon>
        <taxon>Bivalvia</taxon>
        <taxon>Autobranchia</taxon>
        <taxon>Pteriomorphia</taxon>
        <taxon>Pterioida</taxon>
        <taxon>Pterioidea</taxon>
        <taxon>Pteriidae</taxon>
        <taxon>Pinctada</taxon>
    </lineage>
</organism>
<dbReference type="Gene3D" id="2.30.30.380">
    <property type="entry name" value="Zn-finger domain of Sec23/24"/>
    <property type="match status" value="1"/>
</dbReference>
<dbReference type="GO" id="GO:0006886">
    <property type="term" value="P:intracellular protein transport"/>
    <property type="evidence" value="ECO:0007669"/>
    <property type="project" value="InterPro"/>
</dbReference>
<dbReference type="GO" id="GO:0005525">
    <property type="term" value="F:GTP binding"/>
    <property type="evidence" value="ECO:0007669"/>
    <property type="project" value="UniProtKB-KW"/>
</dbReference>
<dbReference type="SUPFAM" id="SSF82919">
    <property type="entry name" value="Zn-finger domain of Sec23/24"/>
    <property type="match status" value="1"/>
</dbReference>
<reference evidence="5" key="1">
    <citation type="submission" date="2019-08" db="EMBL/GenBank/DDBJ databases">
        <title>The improved chromosome-level genome for the pearl oyster Pinctada fucata martensii using PacBio sequencing and Hi-C.</title>
        <authorList>
            <person name="Zheng Z."/>
        </authorList>
    </citation>
    <scope>NUCLEOTIDE SEQUENCE</scope>
    <source>
        <strain evidence="5">ZZ-2019</strain>
        <tissue evidence="5">Adductor muscle</tissue>
    </source>
</reference>
<dbReference type="InterPro" id="IPR027417">
    <property type="entry name" value="P-loop_NTPase"/>
</dbReference>
<dbReference type="PROSITE" id="PS51419">
    <property type="entry name" value="RAB"/>
    <property type="match status" value="1"/>
</dbReference>
<dbReference type="Proteomes" id="UP001186944">
    <property type="component" value="Unassembled WGS sequence"/>
</dbReference>
<feature type="region of interest" description="Disordered" evidence="3">
    <location>
        <begin position="359"/>
        <end position="386"/>
    </location>
</feature>
<dbReference type="GO" id="GO:0003924">
    <property type="term" value="F:GTPase activity"/>
    <property type="evidence" value="ECO:0007669"/>
    <property type="project" value="InterPro"/>
</dbReference>
<dbReference type="GO" id="GO:0008270">
    <property type="term" value="F:zinc ion binding"/>
    <property type="evidence" value="ECO:0007669"/>
    <property type="project" value="InterPro"/>
</dbReference>
<dbReference type="InterPro" id="IPR002035">
    <property type="entry name" value="VWF_A"/>
</dbReference>
<dbReference type="SMART" id="SM00327">
    <property type="entry name" value="VWA"/>
    <property type="match status" value="1"/>
</dbReference>
<dbReference type="InterPro" id="IPR001806">
    <property type="entry name" value="Small_GTPase"/>
</dbReference>